<feature type="transmembrane region" description="Helical" evidence="1">
    <location>
        <begin position="125"/>
        <end position="144"/>
    </location>
</feature>
<organism evidence="3 4">
    <name type="scientific">Alcanivorax nanhaiticus</name>
    <dbReference type="NCBI Taxonomy" id="1177154"/>
    <lineage>
        <taxon>Bacteria</taxon>
        <taxon>Pseudomonadati</taxon>
        <taxon>Pseudomonadota</taxon>
        <taxon>Gammaproteobacteria</taxon>
        <taxon>Oceanospirillales</taxon>
        <taxon>Alcanivoracaceae</taxon>
        <taxon>Alcanivorax</taxon>
    </lineage>
</organism>
<dbReference type="PANTHER" id="PTHR33741">
    <property type="entry name" value="TRANSMEMBRANE PROTEIN DDB_G0269096-RELATED"/>
    <property type="match status" value="1"/>
</dbReference>
<evidence type="ECO:0000259" key="2">
    <source>
        <dbReference type="Pfam" id="PF04982"/>
    </source>
</evidence>
<dbReference type="OrthoDB" id="9811720at2"/>
<keyword evidence="1" id="KW-1133">Transmembrane helix</keyword>
<evidence type="ECO:0000313" key="4">
    <source>
        <dbReference type="Proteomes" id="UP000029444"/>
    </source>
</evidence>
<reference evidence="3 4" key="1">
    <citation type="submission" date="2012-09" db="EMBL/GenBank/DDBJ databases">
        <title>Genome Sequence of alkane-degrading Bacterium Alcanivorax sp. 19-m-6.</title>
        <authorList>
            <person name="Lai Q."/>
            <person name="Shao Z."/>
        </authorList>
    </citation>
    <scope>NUCLEOTIDE SEQUENCE [LARGE SCALE GENOMIC DNA]</scope>
    <source>
        <strain evidence="3 4">19-m-6</strain>
    </source>
</reference>
<keyword evidence="1" id="KW-0812">Transmembrane</keyword>
<dbReference type="STRING" id="1177154.Y5S_02692"/>
<dbReference type="InterPro" id="IPR058581">
    <property type="entry name" value="TM_HPP"/>
</dbReference>
<dbReference type="EMBL" id="ARXV01000011">
    <property type="protein sequence ID" value="KGD64152.1"/>
    <property type="molecule type" value="Genomic_DNA"/>
</dbReference>
<feature type="transmembrane region" description="Helical" evidence="1">
    <location>
        <begin position="61"/>
        <end position="79"/>
    </location>
</feature>
<dbReference type="RefSeq" id="WP_035233692.1">
    <property type="nucleotide sequence ID" value="NZ_ARXV01000011.1"/>
</dbReference>
<dbReference type="Pfam" id="PF04982">
    <property type="entry name" value="TM_HPP"/>
    <property type="match status" value="1"/>
</dbReference>
<name>A0A095SHZ1_9GAMM</name>
<feature type="transmembrane region" description="Helical" evidence="1">
    <location>
        <begin position="86"/>
        <end position="105"/>
    </location>
</feature>
<accession>A0A095SHZ1</accession>
<gene>
    <name evidence="3" type="ORF">Y5S_02692</name>
</gene>
<dbReference type="Proteomes" id="UP000029444">
    <property type="component" value="Unassembled WGS sequence"/>
</dbReference>
<evidence type="ECO:0000313" key="3">
    <source>
        <dbReference type="EMBL" id="KGD64152.1"/>
    </source>
</evidence>
<evidence type="ECO:0000256" key="1">
    <source>
        <dbReference type="SAM" id="Phobius"/>
    </source>
</evidence>
<dbReference type="AlphaFoldDB" id="A0A095SHZ1"/>
<protein>
    <recommendedName>
        <fullName evidence="2">HPP transmembrane region domain-containing protein</fullName>
    </recommendedName>
</protein>
<dbReference type="PANTHER" id="PTHR33741:SF5">
    <property type="entry name" value="TRANSMEMBRANE PROTEIN DDB_G0269096-RELATED"/>
    <property type="match status" value="1"/>
</dbReference>
<comment type="caution">
    <text evidence="3">The sequence shown here is derived from an EMBL/GenBank/DDBJ whole genome shotgun (WGS) entry which is preliminary data.</text>
</comment>
<dbReference type="PATRIC" id="fig|1177154.3.peg.2725"/>
<proteinExistence type="predicted"/>
<keyword evidence="4" id="KW-1185">Reference proteome</keyword>
<dbReference type="InterPro" id="IPR007065">
    <property type="entry name" value="HPP"/>
</dbReference>
<feature type="domain" description="HPP transmembrane region" evidence="2">
    <location>
        <begin position="32"/>
        <end position="191"/>
    </location>
</feature>
<sequence>MSQQTDQVRQRLVSGVLKQLHLEAMSARFNPRLVMATFNLVNGGLSIALIAMVALLTQQAFIFPSLGATAFLLFHVPLADVASPRNVLIGHVIGALCGWASLWLFNLHDAPAAFIAGVDWSRVAAAGLSLGLTSAFMILLRVPHPPAGATALIVSLGLMHELQQLPVLISAVALLVGQAYLINRLAGIPYPLWHGSRNEPKIANENDLRS</sequence>
<keyword evidence="1" id="KW-0472">Membrane</keyword>
<feature type="transmembrane region" description="Helical" evidence="1">
    <location>
        <begin position="33"/>
        <end position="55"/>
    </location>
</feature>
<dbReference type="eggNOG" id="COG3448">
    <property type="taxonomic scope" value="Bacteria"/>
</dbReference>